<protein>
    <recommendedName>
        <fullName evidence="1">SnoaL-like domain-containing protein</fullName>
    </recommendedName>
</protein>
<dbReference type="eggNOG" id="COG3631">
    <property type="taxonomic scope" value="Bacteria"/>
</dbReference>
<evidence type="ECO:0000313" key="2">
    <source>
        <dbReference type="EMBL" id="EHM13264.1"/>
    </source>
</evidence>
<sequence>MNEREKIIQLWFDMWLKGQDLGIDVIFSEDVLYTESWGPKYESRAAVKGWFEEWNRRGKVICWKIIQFFHQGDQMVVEWYFKNEMCNGKVEEFDGMSLVTWTEDNKIKAVKEFGCNLNNYDPYQKGPRPVFKGEKIKWF</sequence>
<dbReference type="OrthoDB" id="4203328at2"/>
<dbReference type="Gene3D" id="3.10.450.50">
    <property type="match status" value="1"/>
</dbReference>
<organism evidence="2 3">
    <name type="scientific">Jonquetella anthropi DSM 22815</name>
    <dbReference type="NCBI Taxonomy" id="885272"/>
    <lineage>
        <taxon>Bacteria</taxon>
        <taxon>Thermotogati</taxon>
        <taxon>Synergistota</taxon>
        <taxon>Synergistia</taxon>
        <taxon>Synergistales</taxon>
        <taxon>Dethiosulfovibrionaceae</taxon>
        <taxon>Jonquetella</taxon>
    </lineage>
</organism>
<dbReference type="Pfam" id="PF12680">
    <property type="entry name" value="SnoaL_2"/>
    <property type="match status" value="1"/>
</dbReference>
<accession>H0UKQ5</accession>
<dbReference type="InterPro" id="IPR037401">
    <property type="entry name" value="SnoaL-like"/>
</dbReference>
<evidence type="ECO:0000313" key="3">
    <source>
        <dbReference type="Proteomes" id="UP000003806"/>
    </source>
</evidence>
<dbReference type="EMBL" id="CM001376">
    <property type="protein sequence ID" value="EHM13264.1"/>
    <property type="molecule type" value="Genomic_DNA"/>
</dbReference>
<dbReference type="HOGENOM" id="CLU_123773_0_0_0"/>
<dbReference type="AlphaFoldDB" id="H0UKQ5"/>
<dbReference type="InterPro" id="IPR032710">
    <property type="entry name" value="NTF2-like_dom_sf"/>
</dbReference>
<keyword evidence="3" id="KW-1185">Reference proteome</keyword>
<evidence type="ECO:0000259" key="1">
    <source>
        <dbReference type="Pfam" id="PF12680"/>
    </source>
</evidence>
<dbReference type="STRING" id="885272.JonanDRAFT_0891"/>
<reference evidence="2 3" key="1">
    <citation type="submission" date="2011-11" db="EMBL/GenBank/DDBJ databases">
        <title>The Noncontiguous Finished genome of Jonquetella anthropi DSM 22815.</title>
        <authorList>
            <consortium name="US DOE Joint Genome Institute (JGI-PGF)"/>
            <person name="Lucas S."/>
            <person name="Copeland A."/>
            <person name="Lapidus A."/>
            <person name="Glavina del Rio T."/>
            <person name="Dalin E."/>
            <person name="Tice H."/>
            <person name="Bruce D."/>
            <person name="Goodwin L."/>
            <person name="Pitluck S."/>
            <person name="Peters L."/>
            <person name="Mikhailova N."/>
            <person name="Held B."/>
            <person name="Kyrpides N."/>
            <person name="Mavromatis K."/>
            <person name="Ivanova N."/>
            <person name="Markowitz V."/>
            <person name="Cheng J.-F."/>
            <person name="Hugenholtz P."/>
            <person name="Woyke T."/>
            <person name="Wu D."/>
            <person name="Gronow S."/>
            <person name="Wellnitz S."/>
            <person name="Brambilla E."/>
            <person name="Klenk H.-P."/>
            <person name="Eisen J.A."/>
        </authorList>
    </citation>
    <scope>NUCLEOTIDE SEQUENCE [LARGE SCALE GENOMIC DNA]</scope>
    <source>
        <strain evidence="2 3">DSM 22815</strain>
    </source>
</reference>
<dbReference type="RefSeq" id="WP_008522941.1">
    <property type="nucleotide sequence ID" value="NZ_CM001376.1"/>
</dbReference>
<name>H0UKQ5_9BACT</name>
<feature type="domain" description="SnoaL-like" evidence="1">
    <location>
        <begin position="10"/>
        <end position="109"/>
    </location>
</feature>
<gene>
    <name evidence="2" type="ORF">JonanDRAFT_0891</name>
</gene>
<dbReference type="Proteomes" id="UP000003806">
    <property type="component" value="Chromosome"/>
</dbReference>
<proteinExistence type="predicted"/>
<dbReference type="SUPFAM" id="SSF54427">
    <property type="entry name" value="NTF2-like"/>
    <property type="match status" value="1"/>
</dbReference>